<dbReference type="PANTHER" id="PTHR30050">
    <property type="entry name" value="CHROMOSOMAL REPLICATION INITIATOR PROTEIN DNAA"/>
    <property type="match status" value="1"/>
</dbReference>
<dbReference type="InterPro" id="IPR027417">
    <property type="entry name" value="P-loop_NTPase"/>
</dbReference>
<sequence>MAKLRQLPAAEVELLRQVVSALRPLKVERSLDWRGREKWEIVPIPPPPGRTSTTRHQPKDSMSTAGGLLSIEKLRARQAQERSHLPTSVLNKMREKMDEADAAPPPCPLCAGARFVRIAVPFGHPMFGQALPCGCVEHSEVADLLRFAGLPPQYAEKMTYSSFAPLLNPEAFAAMEKWDQHESVVLNGVVGTGKTHLAVAALVHAITDRRELGAYWYVPTLLDEIRRRYNAGEGVEDAQTFIDRLASTPILLLDDLGAERATDWAVEQLTTLLDRRLRGDATTLVTTNFTGIKEASNKLSDRAGSRLGAWRWVGCIGPDMRVQRGA</sequence>
<gene>
    <name evidence="3" type="ORF">LCGC14_1470280</name>
</gene>
<dbReference type="SUPFAM" id="SSF52540">
    <property type="entry name" value="P-loop containing nucleoside triphosphate hydrolases"/>
    <property type="match status" value="1"/>
</dbReference>
<name>A0A0F9JD69_9ZZZZ</name>
<comment type="caution">
    <text evidence="3">The sequence shown here is derived from an EMBL/GenBank/DDBJ whole genome shotgun (WGS) entry which is preliminary data.</text>
</comment>
<feature type="compositionally biased region" description="Polar residues" evidence="1">
    <location>
        <begin position="50"/>
        <end position="64"/>
    </location>
</feature>
<evidence type="ECO:0000259" key="2">
    <source>
        <dbReference type="Pfam" id="PF01695"/>
    </source>
</evidence>
<dbReference type="AlphaFoldDB" id="A0A0F9JD69"/>
<dbReference type="InterPro" id="IPR002611">
    <property type="entry name" value="IstB_ATP-bd"/>
</dbReference>
<dbReference type="Gene3D" id="3.40.50.300">
    <property type="entry name" value="P-loop containing nucleotide triphosphate hydrolases"/>
    <property type="match status" value="1"/>
</dbReference>
<evidence type="ECO:0000313" key="3">
    <source>
        <dbReference type="EMBL" id="KKM67523.1"/>
    </source>
</evidence>
<feature type="domain" description="IstB-like ATP-binding" evidence="2">
    <location>
        <begin position="142"/>
        <end position="290"/>
    </location>
</feature>
<feature type="region of interest" description="Disordered" evidence="1">
    <location>
        <begin position="42"/>
        <end position="66"/>
    </location>
</feature>
<reference evidence="3" key="1">
    <citation type="journal article" date="2015" name="Nature">
        <title>Complex archaea that bridge the gap between prokaryotes and eukaryotes.</title>
        <authorList>
            <person name="Spang A."/>
            <person name="Saw J.H."/>
            <person name="Jorgensen S.L."/>
            <person name="Zaremba-Niedzwiedzka K."/>
            <person name="Martijn J."/>
            <person name="Lind A.E."/>
            <person name="van Eijk R."/>
            <person name="Schleper C."/>
            <person name="Guy L."/>
            <person name="Ettema T.J."/>
        </authorList>
    </citation>
    <scope>NUCLEOTIDE SEQUENCE</scope>
</reference>
<dbReference type="CDD" id="cd00009">
    <property type="entry name" value="AAA"/>
    <property type="match status" value="1"/>
</dbReference>
<dbReference type="Pfam" id="PF01695">
    <property type="entry name" value="IstB_IS21"/>
    <property type="match status" value="1"/>
</dbReference>
<dbReference type="EMBL" id="LAZR01010332">
    <property type="protein sequence ID" value="KKM67523.1"/>
    <property type="molecule type" value="Genomic_DNA"/>
</dbReference>
<evidence type="ECO:0000256" key="1">
    <source>
        <dbReference type="SAM" id="MobiDB-lite"/>
    </source>
</evidence>
<dbReference type="PANTHER" id="PTHR30050:SF4">
    <property type="entry name" value="ATP-BINDING PROTEIN RV3427C IN INSERTION SEQUENCE-RELATED"/>
    <property type="match status" value="1"/>
</dbReference>
<organism evidence="3">
    <name type="scientific">marine sediment metagenome</name>
    <dbReference type="NCBI Taxonomy" id="412755"/>
    <lineage>
        <taxon>unclassified sequences</taxon>
        <taxon>metagenomes</taxon>
        <taxon>ecological metagenomes</taxon>
    </lineage>
</organism>
<dbReference type="GO" id="GO:0006260">
    <property type="term" value="P:DNA replication"/>
    <property type="evidence" value="ECO:0007669"/>
    <property type="project" value="TreeGrafter"/>
</dbReference>
<protein>
    <recommendedName>
        <fullName evidence="2">IstB-like ATP-binding domain-containing protein</fullName>
    </recommendedName>
</protein>
<accession>A0A0F9JD69</accession>
<proteinExistence type="predicted"/>
<dbReference type="GO" id="GO:0005524">
    <property type="term" value="F:ATP binding"/>
    <property type="evidence" value="ECO:0007669"/>
    <property type="project" value="InterPro"/>
</dbReference>